<dbReference type="PANTHER" id="PTHR34072:SF57">
    <property type="entry name" value="RNA-DIRECTED DNA POLYMERASE"/>
    <property type="match status" value="1"/>
</dbReference>
<keyword evidence="2" id="KW-0548">Nucleotidyltransferase</keyword>
<dbReference type="GO" id="GO:0004519">
    <property type="term" value="F:endonuclease activity"/>
    <property type="evidence" value="ECO:0007669"/>
    <property type="project" value="UniProtKB-KW"/>
</dbReference>
<organism evidence="8 9">
    <name type="scientific">Sesamum angolense</name>
    <dbReference type="NCBI Taxonomy" id="2727404"/>
    <lineage>
        <taxon>Eukaryota</taxon>
        <taxon>Viridiplantae</taxon>
        <taxon>Streptophyta</taxon>
        <taxon>Embryophyta</taxon>
        <taxon>Tracheophyta</taxon>
        <taxon>Spermatophyta</taxon>
        <taxon>Magnoliopsida</taxon>
        <taxon>eudicotyledons</taxon>
        <taxon>Gunneridae</taxon>
        <taxon>Pentapetalae</taxon>
        <taxon>asterids</taxon>
        <taxon>lamiids</taxon>
        <taxon>Lamiales</taxon>
        <taxon>Pedaliaceae</taxon>
        <taxon>Sesamum</taxon>
    </lineage>
</organism>
<dbReference type="Pfam" id="PF17917">
    <property type="entry name" value="RT_RNaseH"/>
    <property type="match status" value="1"/>
</dbReference>
<keyword evidence="3" id="KW-0540">Nuclease</keyword>
<evidence type="ECO:0000313" key="8">
    <source>
        <dbReference type="EMBL" id="KAK4407915.1"/>
    </source>
</evidence>
<dbReference type="Gene3D" id="3.10.20.370">
    <property type="match status" value="1"/>
</dbReference>
<evidence type="ECO:0000256" key="6">
    <source>
        <dbReference type="ARBA" id="ARBA00022918"/>
    </source>
</evidence>
<comment type="caution">
    <text evidence="8">The sequence shown here is derived from an EMBL/GenBank/DDBJ whole genome shotgun (WGS) entry which is preliminary data.</text>
</comment>
<accession>A0AAE2C417</accession>
<evidence type="ECO:0000256" key="5">
    <source>
        <dbReference type="ARBA" id="ARBA00022801"/>
    </source>
</evidence>
<dbReference type="CDD" id="cd09274">
    <property type="entry name" value="RNase_HI_RT_Ty3"/>
    <property type="match status" value="1"/>
</dbReference>
<keyword evidence="9" id="KW-1185">Reference proteome</keyword>
<evidence type="ECO:0000256" key="3">
    <source>
        <dbReference type="ARBA" id="ARBA00022722"/>
    </source>
</evidence>
<feature type="domain" description="Reverse transcriptase RNase H-like" evidence="7">
    <location>
        <begin position="2"/>
        <end position="86"/>
    </location>
</feature>
<gene>
    <name evidence="8" type="ORF">Sango_0372500</name>
</gene>
<evidence type="ECO:0000256" key="2">
    <source>
        <dbReference type="ARBA" id="ARBA00022695"/>
    </source>
</evidence>
<dbReference type="GO" id="GO:0016787">
    <property type="term" value="F:hydrolase activity"/>
    <property type="evidence" value="ECO:0007669"/>
    <property type="project" value="UniProtKB-KW"/>
</dbReference>
<keyword evidence="4" id="KW-0255">Endonuclease</keyword>
<dbReference type="GO" id="GO:0003964">
    <property type="term" value="F:RNA-directed DNA polymerase activity"/>
    <property type="evidence" value="ECO:0007669"/>
    <property type="project" value="UniProtKB-KW"/>
</dbReference>
<dbReference type="InterPro" id="IPR043502">
    <property type="entry name" value="DNA/RNA_pol_sf"/>
</dbReference>
<dbReference type="InterPro" id="IPR041373">
    <property type="entry name" value="RT_RNaseH"/>
</dbReference>
<proteinExistence type="predicted"/>
<dbReference type="FunFam" id="3.10.20.370:FF:000001">
    <property type="entry name" value="Retrovirus-related Pol polyprotein from transposon 17.6-like protein"/>
    <property type="match status" value="1"/>
</dbReference>
<dbReference type="EMBL" id="JACGWL010000002">
    <property type="protein sequence ID" value="KAK4407915.1"/>
    <property type="molecule type" value="Genomic_DNA"/>
</dbReference>
<sequence>MCDASNHAIGAVLGQRVRRDPHVIYYVSRMLNSTQSNYTTTDKELLAIVFALEKLRSYLLGTKVIVYSDHATLKYLLSKKDANQGSQSGYSYYKNLT</sequence>
<dbReference type="Proteomes" id="UP001289374">
    <property type="component" value="Unassembled WGS sequence"/>
</dbReference>
<keyword evidence="5" id="KW-0378">Hydrolase</keyword>
<evidence type="ECO:0000256" key="4">
    <source>
        <dbReference type="ARBA" id="ARBA00022759"/>
    </source>
</evidence>
<keyword evidence="1" id="KW-0808">Transferase</keyword>
<name>A0AAE2C417_9LAMI</name>
<keyword evidence="6" id="KW-0695">RNA-directed DNA polymerase</keyword>
<protein>
    <submittedName>
        <fullName evidence="8">Retrovirus-related Pol polyprotein from transposon.6</fullName>
    </submittedName>
</protein>
<evidence type="ECO:0000259" key="7">
    <source>
        <dbReference type="Pfam" id="PF17917"/>
    </source>
</evidence>
<evidence type="ECO:0000256" key="1">
    <source>
        <dbReference type="ARBA" id="ARBA00022679"/>
    </source>
</evidence>
<dbReference type="PANTHER" id="PTHR34072">
    <property type="entry name" value="ENZYMATIC POLYPROTEIN-RELATED"/>
    <property type="match status" value="1"/>
</dbReference>
<dbReference type="AlphaFoldDB" id="A0AAE2C417"/>
<evidence type="ECO:0000313" key="9">
    <source>
        <dbReference type="Proteomes" id="UP001289374"/>
    </source>
</evidence>
<reference evidence="8" key="2">
    <citation type="journal article" date="2024" name="Plant">
        <title>Genomic evolution and insights into agronomic trait innovations of Sesamum species.</title>
        <authorList>
            <person name="Miao H."/>
            <person name="Wang L."/>
            <person name="Qu L."/>
            <person name="Liu H."/>
            <person name="Sun Y."/>
            <person name="Le M."/>
            <person name="Wang Q."/>
            <person name="Wei S."/>
            <person name="Zheng Y."/>
            <person name="Lin W."/>
            <person name="Duan Y."/>
            <person name="Cao H."/>
            <person name="Xiong S."/>
            <person name="Wang X."/>
            <person name="Wei L."/>
            <person name="Li C."/>
            <person name="Ma Q."/>
            <person name="Ju M."/>
            <person name="Zhao R."/>
            <person name="Li G."/>
            <person name="Mu C."/>
            <person name="Tian Q."/>
            <person name="Mei H."/>
            <person name="Zhang T."/>
            <person name="Gao T."/>
            <person name="Zhang H."/>
        </authorList>
    </citation>
    <scope>NUCLEOTIDE SEQUENCE</scope>
    <source>
        <strain evidence="8">K16</strain>
    </source>
</reference>
<dbReference type="SUPFAM" id="SSF56672">
    <property type="entry name" value="DNA/RNA polymerases"/>
    <property type="match status" value="1"/>
</dbReference>
<reference evidence="8" key="1">
    <citation type="submission" date="2020-06" db="EMBL/GenBank/DDBJ databases">
        <authorList>
            <person name="Li T."/>
            <person name="Hu X."/>
            <person name="Zhang T."/>
            <person name="Song X."/>
            <person name="Zhang H."/>
            <person name="Dai N."/>
            <person name="Sheng W."/>
            <person name="Hou X."/>
            <person name="Wei L."/>
        </authorList>
    </citation>
    <scope>NUCLEOTIDE SEQUENCE</scope>
    <source>
        <strain evidence="8">K16</strain>
        <tissue evidence="8">Leaf</tissue>
    </source>
</reference>